<accession>A0A8B8NS07</accession>
<dbReference type="InterPro" id="IPR012677">
    <property type="entry name" value="Nucleotide-bd_a/b_plait_sf"/>
</dbReference>
<keyword evidence="11" id="KW-1185">Reference proteome</keyword>
<dbReference type="SUPFAM" id="SSF54928">
    <property type="entry name" value="RNA-binding domain, RBD"/>
    <property type="match status" value="3"/>
</dbReference>
<dbReference type="GO" id="GO:0003723">
    <property type="term" value="F:RNA binding"/>
    <property type="evidence" value="ECO:0007669"/>
    <property type="project" value="UniProtKB-UniRule"/>
</dbReference>
<reference evidence="11" key="1">
    <citation type="submission" date="2025-05" db="UniProtKB">
        <authorList>
            <consortium name="RefSeq"/>
        </authorList>
    </citation>
    <scope>NUCLEOTIDE SEQUENCE [LARGE SCALE GENOMIC DNA]</scope>
</reference>
<dbReference type="InterPro" id="IPR002004">
    <property type="entry name" value="PABP_HYD_C"/>
</dbReference>
<dbReference type="PANTHER" id="PTHR24012">
    <property type="entry name" value="RNA BINDING PROTEIN"/>
    <property type="match status" value="1"/>
</dbReference>
<keyword evidence="5 6" id="KW-0694">RNA-binding</keyword>
<dbReference type="SMART" id="SM00361">
    <property type="entry name" value="RRM_1"/>
    <property type="match status" value="3"/>
</dbReference>
<dbReference type="Gene3D" id="3.30.70.330">
    <property type="match status" value="4"/>
</dbReference>
<sequence>MAAQDDPVQALEKQRPQSPSKCDHPPQPASLYVGDLHPEVGEADLVAAFSEMGDIASVRVCRDAVSGRSLCYGYVNFFSHFLASKALACLNYSKLKGKPMRIMWCQRDPSRRKAGNANLFVKNLDPSIGSARLQSIFCQYGNILSCKVAEDNGSSKGFGFVQFESEESAISALRALHDTILEGKKIYVSKFVKKSERTSFSEEPEFTNLYVKNLGDNITEDHLQDKFSEYGKVSNVVIMKDIDGKSRGFGFVNFESPQAAKKAVEALNGIIMGSKILFVGRAQKKAEREQLLKDAHQVVCSGWIQKNACNLYVKNLDLSIDNSKLQECFSSFGTITSAKVMREDNGLSKGFGFVCFSNCEEAKRALKALNGIIFKGKPLYVAIAQQKDDHSRNLQEYRSQIQPQSQHHSYVNALPGQRYAPPYNIPLLHLPYTLLSQSIHHQYAGANAGLPYATESYREYHSTSIPWRHAQTQVVSSKNWVYGDHPTTYSNSGLHGQDQKFCQPRVSGLGIRKRGNKKFLPTENTTIRTRSLPAPSSQGTCTTTLGNFLYPLVENIQPEHAAKITGMLSEMNDSDVKKLITSPNFLSAQVNKADRVLRDANTRTIASGGMALPKSARCLNY</sequence>
<gene>
    <name evidence="12" type="primary">LOC115737354</name>
</gene>
<comment type="subcellular location">
    <subcellularLocation>
        <location evidence="1 7">Cytoplasm</location>
    </subcellularLocation>
</comment>
<dbReference type="Gene3D" id="1.10.1900.10">
    <property type="entry name" value="c-terminal domain of poly(a) binding protein"/>
    <property type="match status" value="1"/>
</dbReference>
<evidence type="ECO:0000313" key="11">
    <source>
        <dbReference type="Proteomes" id="UP000827889"/>
    </source>
</evidence>
<dbReference type="RefSeq" id="XP_030525295.2">
    <property type="nucleotide sequence ID" value="XM_030669435.2"/>
</dbReference>
<evidence type="ECO:0000313" key="12">
    <source>
        <dbReference type="RefSeq" id="XP_030525295.2"/>
    </source>
</evidence>
<comment type="function">
    <text evidence="7">Binds the poly(A) tail of mRNA.</text>
</comment>
<dbReference type="GeneID" id="115737354"/>
<dbReference type="CDD" id="cd12380">
    <property type="entry name" value="RRM3_I_PABPs"/>
    <property type="match status" value="1"/>
</dbReference>
<dbReference type="InterPro" id="IPR003954">
    <property type="entry name" value="RRM_euk-type"/>
</dbReference>
<feature type="region of interest" description="Disordered" evidence="8">
    <location>
        <begin position="1"/>
        <end position="28"/>
    </location>
</feature>
<dbReference type="Proteomes" id="UP000827889">
    <property type="component" value="Chromosome 2"/>
</dbReference>
<dbReference type="InterPro" id="IPR035979">
    <property type="entry name" value="RBD_domain_sf"/>
</dbReference>
<dbReference type="InterPro" id="IPR036053">
    <property type="entry name" value="PABP-dom"/>
</dbReference>
<name>A0A8B8NS07_9MYRT</name>
<dbReference type="KEGG" id="rarg:115737354"/>
<dbReference type="SMART" id="SM00360">
    <property type="entry name" value="RRM"/>
    <property type="match status" value="4"/>
</dbReference>
<proteinExistence type="inferred from homology"/>
<dbReference type="Pfam" id="PF00658">
    <property type="entry name" value="MLLE"/>
    <property type="match status" value="1"/>
</dbReference>
<evidence type="ECO:0000256" key="1">
    <source>
        <dbReference type="ARBA" id="ARBA00004496"/>
    </source>
</evidence>
<dbReference type="SUPFAM" id="SSF63570">
    <property type="entry name" value="PABC (PABP) domain"/>
    <property type="match status" value="1"/>
</dbReference>
<evidence type="ECO:0000256" key="4">
    <source>
        <dbReference type="ARBA" id="ARBA00022737"/>
    </source>
</evidence>
<dbReference type="PROSITE" id="PS50102">
    <property type="entry name" value="RRM"/>
    <property type="match status" value="4"/>
</dbReference>
<dbReference type="AlphaFoldDB" id="A0A8B8NS07"/>
<dbReference type="GO" id="GO:0005634">
    <property type="term" value="C:nucleus"/>
    <property type="evidence" value="ECO:0007669"/>
    <property type="project" value="UniProtKB-SubCell"/>
</dbReference>
<organism evidence="11 12">
    <name type="scientific">Rhodamnia argentea</name>
    <dbReference type="NCBI Taxonomy" id="178133"/>
    <lineage>
        <taxon>Eukaryota</taxon>
        <taxon>Viridiplantae</taxon>
        <taxon>Streptophyta</taxon>
        <taxon>Embryophyta</taxon>
        <taxon>Tracheophyta</taxon>
        <taxon>Spermatophyta</taxon>
        <taxon>Magnoliopsida</taxon>
        <taxon>eudicotyledons</taxon>
        <taxon>Gunneridae</taxon>
        <taxon>Pentapetalae</taxon>
        <taxon>rosids</taxon>
        <taxon>malvids</taxon>
        <taxon>Myrtales</taxon>
        <taxon>Myrtaceae</taxon>
        <taxon>Myrtoideae</taxon>
        <taxon>Myrteae</taxon>
        <taxon>Australasian group</taxon>
        <taxon>Rhodamnia</taxon>
    </lineage>
</organism>
<dbReference type="NCBIfam" id="TIGR01628">
    <property type="entry name" value="PABP-1234"/>
    <property type="match status" value="1"/>
</dbReference>
<comment type="similarity">
    <text evidence="2 7">Belongs to the polyadenylate-binding protein type-1 family.</text>
</comment>
<dbReference type="SMART" id="SM00517">
    <property type="entry name" value="PolyA"/>
    <property type="match status" value="1"/>
</dbReference>
<dbReference type="InterPro" id="IPR000504">
    <property type="entry name" value="RRM_dom"/>
</dbReference>
<evidence type="ECO:0000256" key="5">
    <source>
        <dbReference type="ARBA" id="ARBA00022884"/>
    </source>
</evidence>
<evidence type="ECO:0000256" key="8">
    <source>
        <dbReference type="SAM" id="MobiDB-lite"/>
    </source>
</evidence>
<keyword evidence="4" id="KW-0677">Repeat</keyword>
<protein>
    <recommendedName>
        <fullName evidence="7">Polyadenylate-binding protein</fullName>
        <shortName evidence="7">PABP</shortName>
    </recommendedName>
</protein>
<feature type="domain" description="RRM" evidence="9">
    <location>
        <begin position="29"/>
        <end position="107"/>
    </location>
</feature>
<evidence type="ECO:0000256" key="3">
    <source>
        <dbReference type="ARBA" id="ARBA00022490"/>
    </source>
</evidence>
<evidence type="ECO:0000256" key="2">
    <source>
        <dbReference type="ARBA" id="ARBA00008557"/>
    </source>
</evidence>
<feature type="domain" description="RRM" evidence="9">
    <location>
        <begin position="309"/>
        <end position="386"/>
    </location>
</feature>
<dbReference type="Pfam" id="PF00076">
    <property type="entry name" value="RRM_1"/>
    <property type="match status" value="4"/>
</dbReference>
<dbReference type="GO" id="GO:0005737">
    <property type="term" value="C:cytoplasm"/>
    <property type="evidence" value="ECO:0007669"/>
    <property type="project" value="UniProtKB-SubCell"/>
</dbReference>
<dbReference type="InterPro" id="IPR006515">
    <property type="entry name" value="PABP_1234"/>
</dbReference>
<evidence type="ECO:0000259" key="9">
    <source>
        <dbReference type="PROSITE" id="PS50102"/>
    </source>
</evidence>
<reference evidence="12" key="2">
    <citation type="submission" date="2025-08" db="UniProtKB">
        <authorList>
            <consortium name="RefSeq"/>
        </authorList>
    </citation>
    <scope>IDENTIFICATION</scope>
    <source>
        <tissue evidence="12">Leaf</tissue>
    </source>
</reference>
<dbReference type="PROSITE" id="PS51309">
    <property type="entry name" value="PABC"/>
    <property type="match status" value="1"/>
</dbReference>
<feature type="domain" description="RRM" evidence="9">
    <location>
        <begin position="207"/>
        <end position="284"/>
    </location>
</feature>
<evidence type="ECO:0000256" key="6">
    <source>
        <dbReference type="PROSITE-ProRule" id="PRU00176"/>
    </source>
</evidence>
<evidence type="ECO:0000259" key="10">
    <source>
        <dbReference type="PROSITE" id="PS51309"/>
    </source>
</evidence>
<keyword evidence="3 7" id="KW-0963">Cytoplasm</keyword>
<feature type="domain" description="RRM" evidence="9">
    <location>
        <begin position="117"/>
        <end position="193"/>
    </location>
</feature>
<feature type="domain" description="PABC" evidence="10">
    <location>
        <begin position="525"/>
        <end position="602"/>
    </location>
</feature>
<evidence type="ECO:0000256" key="7">
    <source>
        <dbReference type="RuleBase" id="RU362004"/>
    </source>
</evidence>
<dbReference type="CDD" id="cd12381">
    <property type="entry name" value="RRM4_I_PABPs"/>
    <property type="match status" value="1"/>
</dbReference>